<dbReference type="Gene3D" id="3.40.850.10">
    <property type="entry name" value="Kinesin motor domain"/>
    <property type="match status" value="1"/>
</dbReference>
<keyword evidence="3" id="KW-0505">Motor protein</keyword>
<comment type="caution">
    <text evidence="6">The sequence shown here is derived from an EMBL/GenBank/DDBJ whole genome shotgun (WGS) entry which is preliminary data.</text>
</comment>
<dbReference type="InterPro" id="IPR001752">
    <property type="entry name" value="Kinesin_motor_dom"/>
</dbReference>
<feature type="region of interest" description="Disordered" evidence="4">
    <location>
        <begin position="398"/>
        <end position="431"/>
    </location>
</feature>
<proteinExistence type="inferred from homology"/>
<dbReference type="PANTHER" id="PTHR47972:SF16">
    <property type="entry name" value="KINESIN-LIKE PROTEIN"/>
    <property type="match status" value="1"/>
</dbReference>
<dbReference type="InterPro" id="IPR036961">
    <property type="entry name" value="Kinesin_motor_dom_sf"/>
</dbReference>
<dbReference type="PROSITE" id="PS00411">
    <property type="entry name" value="KINESIN_MOTOR_1"/>
    <property type="match status" value="1"/>
</dbReference>
<reference evidence="6 7" key="1">
    <citation type="submission" date="2024-03" db="EMBL/GenBank/DDBJ databases">
        <title>Aureococcus anophagefferens CCMP1851 and Kratosvirus quantuckense: Draft genome of a second virus-susceptible host strain in the model system.</title>
        <authorList>
            <person name="Chase E."/>
            <person name="Truchon A.R."/>
            <person name="Schepens W."/>
            <person name="Wilhelm S.W."/>
        </authorList>
    </citation>
    <scope>NUCLEOTIDE SEQUENCE [LARGE SCALE GENOMIC DNA]</scope>
    <source>
        <strain evidence="6 7">CCMP1851</strain>
    </source>
</reference>
<evidence type="ECO:0000256" key="3">
    <source>
        <dbReference type="PROSITE-ProRule" id="PRU00283"/>
    </source>
</evidence>
<feature type="region of interest" description="Disordered" evidence="4">
    <location>
        <begin position="542"/>
        <end position="573"/>
    </location>
</feature>
<evidence type="ECO:0000313" key="7">
    <source>
        <dbReference type="Proteomes" id="UP001363151"/>
    </source>
</evidence>
<dbReference type="PRINTS" id="PR00380">
    <property type="entry name" value="KINESINHEAVY"/>
</dbReference>
<dbReference type="InterPro" id="IPR027640">
    <property type="entry name" value="Kinesin-like_fam"/>
</dbReference>
<evidence type="ECO:0000259" key="5">
    <source>
        <dbReference type="PROSITE" id="PS50067"/>
    </source>
</evidence>
<accession>A0ABR1G3X1</accession>
<comment type="similarity">
    <text evidence="3">Belongs to the TRAFAC class myosin-kinesin ATPase superfamily. Kinesin family.</text>
</comment>
<dbReference type="InterPro" id="IPR027417">
    <property type="entry name" value="P-loop_NTPase"/>
</dbReference>
<evidence type="ECO:0000256" key="2">
    <source>
        <dbReference type="ARBA" id="ARBA00022840"/>
    </source>
</evidence>
<feature type="compositionally biased region" description="Basic and acidic residues" evidence="4">
    <location>
        <begin position="229"/>
        <end position="254"/>
    </location>
</feature>
<dbReference type="InterPro" id="IPR036770">
    <property type="entry name" value="Ankyrin_rpt-contain_sf"/>
</dbReference>
<sequence length="1195" mass="125577">MYAADAGATAVCEDLVRHGADAAAVDFGGYDALGYAAESGLHDACVAFLKSVAPKTKPKPPPPTTPNTAAAGNAATSPYSIDIGAPVVGGAPSSKKKKKPDPPPAAPPSAAGTPNSRRDDFDRELAELRDARETLKHLAVPKPTTGLGVPTKLENFSSSVKSKASRTRRAGRAAEPPVRGGDGPRAVREPRGGARARARTSSSARARAAAAGEAALERAAAARGRPRRARDLDAALRDVEREKAASAKARADLEDARATVSALEAARASRPTPTPRARGARASAMAVALEAARQAAAAVGAPAAADPAAGAREAEERSRRDAVESQLSARVAAWETACGEAKAALEKKIEAHRTDEARRQADLDGARRDASSWEAKCARAEAERDALAKDAEALRAREAEASRRADAERDALRRKLESAEDAGKQREAEARARQALEAAAAARSRRGAARRRAGAAAPLVAATAGADERRSALEEAHRAKMAVAEAAVAAARDEAEARGGARGAVEEKLAAALRDGDGRRAAEALVVADAIKAELAAQLGDARKRDEAAAGRRRDEDAARARRRGRGGRARARGAAELEKLRGELVALREAAAGDRARCEGAAKAAADADAARQRAAANLNEVREQALKFKADLLQKELEAAGAARELQLLKKLEDDHERQKARDDIDRRADESARRKEHEDEVTKLSRALHAAQAEAAQHKSLAASSASGSSTAAERAAAAEACGDALRCSAERAASRLAGTTESYEGRLAAAMDELSLTRASLEDASDGVEKLRALEQRNARLDQDLTRESMMRRKLHNQIEDMKGKIRVLCRVRPLAQFERDRGAGESAVVKDGEGSLTVLPAKEKGEKKKFMFDFVFDGAGAENSQPRLFEDVKQLITSTVDGYNVCLFCYGQTGSGKTFTMGSDSRIGATLGPDGRVLEGAGIAPRSAEAVFDILEGRTSQCDCTVTLSMFEVYCDKLVDLLNTSPQQPHLKITLAEHSPTGLVHVEGAKSREVADAKALVDALAFGIGNRTVHATKMNSESSRSHLVMMMEISSTNKRTGHKVTGKLTLVDLAGSERATAINKSLSALGDVIASLTAAAGGHVPYRNHPLTMLMSDSVGGSAKTMMIVCSSPASDNVAETLSSLQFATRCKDVRSSADPRAAAATIADLKAEVKKLREGGASVKVGGGHAVAPRGPAALGAKIRPKKTS</sequence>
<dbReference type="SUPFAM" id="SSF52540">
    <property type="entry name" value="P-loop containing nucleoside triphosphate hydrolases"/>
    <property type="match status" value="1"/>
</dbReference>
<keyword evidence="2 3" id="KW-0067">ATP-binding</keyword>
<feature type="compositionally biased region" description="Basic residues" evidence="4">
    <location>
        <begin position="561"/>
        <end position="572"/>
    </location>
</feature>
<feature type="domain" description="Kinesin motor" evidence="5">
    <location>
        <begin position="809"/>
        <end position="1139"/>
    </location>
</feature>
<dbReference type="PROSITE" id="PS50067">
    <property type="entry name" value="KINESIN_MOTOR_2"/>
    <property type="match status" value="1"/>
</dbReference>
<feature type="region of interest" description="Disordered" evidence="4">
    <location>
        <begin position="54"/>
        <end position="119"/>
    </location>
</feature>
<dbReference type="Pfam" id="PF00225">
    <property type="entry name" value="Kinesin"/>
    <property type="match status" value="1"/>
</dbReference>
<name>A0ABR1G3X1_AURAN</name>
<evidence type="ECO:0000256" key="4">
    <source>
        <dbReference type="SAM" id="MobiDB-lite"/>
    </source>
</evidence>
<organism evidence="6 7">
    <name type="scientific">Aureococcus anophagefferens</name>
    <name type="common">Harmful bloom alga</name>
    <dbReference type="NCBI Taxonomy" id="44056"/>
    <lineage>
        <taxon>Eukaryota</taxon>
        <taxon>Sar</taxon>
        <taxon>Stramenopiles</taxon>
        <taxon>Ochrophyta</taxon>
        <taxon>Pelagophyceae</taxon>
        <taxon>Pelagomonadales</taxon>
        <taxon>Pelagomonadaceae</taxon>
        <taxon>Aureococcus</taxon>
    </lineage>
</organism>
<dbReference type="InterPro" id="IPR019821">
    <property type="entry name" value="Kinesin_motor_CS"/>
</dbReference>
<evidence type="ECO:0000256" key="1">
    <source>
        <dbReference type="ARBA" id="ARBA00022741"/>
    </source>
</evidence>
<gene>
    <name evidence="6" type="ORF">SO694_00124066</name>
</gene>
<feature type="compositionally biased region" description="Basic and acidic residues" evidence="4">
    <location>
        <begin position="312"/>
        <end position="323"/>
    </location>
</feature>
<feature type="binding site" evidence="3">
    <location>
        <begin position="896"/>
        <end position="903"/>
    </location>
    <ligand>
        <name>ATP</name>
        <dbReference type="ChEBI" id="CHEBI:30616"/>
    </ligand>
</feature>
<feature type="region of interest" description="Disordered" evidence="4">
    <location>
        <begin position="133"/>
        <end position="254"/>
    </location>
</feature>
<feature type="compositionally biased region" description="Low complexity" evidence="4">
    <location>
        <begin position="301"/>
        <end position="311"/>
    </location>
</feature>
<feature type="compositionally biased region" description="Low complexity" evidence="4">
    <location>
        <begin position="66"/>
        <end position="76"/>
    </location>
</feature>
<dbReference type="SMART" id="SM00129">
    <property type="entry name" value="KISc"/>
    <property type="match status" value="1"/>
</dbReference>
<keyword evidence="7" id="KW-1185">Reference proteome</keyword>
<feature type="region of interest" description="Disordered" evidence="4">
    <location>
        <begin position="656"/>
        <end position="684"/>
    </location>
</feature>
<dbReference type="EMBL" id="JBBJCI010000129">
    <property type="protein sequence ID" value="KAK7247702.1"/>
    <property type="molecule type" value="Genomic_DNA"/>
</dbReference>
<feature type="compositionally biased region" description="Low complexity" evidence="4">
    <location>
        <begin position="193"/>
        <end position="223"/>
    </location>
</feature>
<feature type="region of interest" description="Disordered" evidence="4">
    <location>
        <begin position="301"/>
        <end position="325"/>
    </location>
</feature>
<keyword evidence="1 3" id="KW-0547">Nucleotide-binding</keyword>
<feature type="compositionally biased region" description="Basic and acidic residues" evidence="4">
    <location>
        <begin position="542"/>
        <end position="560"/>
    </location>
</feature>
<dbReference type="PANTHER" id="PTHR47972">
    <property type="entry name" value="KINESIN-LIKE PROTEIN KLP-3"/>
    <property type="match status" value="1"/>
</dbReference>
<dbReference type="SUPFAM" id="SSF48403">
    <property type="entry name" value="Ankyrin repeat"/>
    <property type="match status" value="1"/>
</dbReference>
<evidence type="ECO:0000313" key="6">
    <source>
        <dbReference type="EMBL" id="KAK7247702.1"/>
    </source>
</evidence>
<dbReference type="Proteomes" id="UP001363151">
    <property type="component" value="Unassembled WGS sequence"/>
</dbReference>
<protein>
    <submittedName>
        <fullName evidence="6">Microtubule motor protein</fullName>
    </submittedName>
</protein>